<dbReference type="Pfam" id="PF11162">
    <property type="entry name" value="DUF2946"/>
    <property type="match status" value="1"/>
</dbReference>
<comment type="caution">
    <text evidence="2">The sequence shown here is derived from an EMBL/GenBank/DDBJ whole genome shotgun (WGS) entry which is preliminary data.</text>
</comment>
<accession>A0A1J5PHG3</accession>
<dbReference type="EMBL" id="MLJW01009406">
    <property type="protein sequence ID" value="OIQ62997.1"/>
    <property type="molecule type" value="Genomic_DNA"/>
</dbReference>
<organism evidence="2">
    <name type="scientific">mine drainage metagenome</name>
    <dbReference type="NCBI Taxonomy" id="410659"/>
    <lineage>
        <taxon>unclassified sequences</taxon>
        <taxon>metagenomes</taxon>
        <taxon>ecological metagenomes</taxon>
    </lineage>
</organism>
<name>A0A1J5PHG3_9ZZZZ</name>
<dbReference type="InterPro" id="IPR021333">
    <property type="entry name" value="DUF2946"/>
</dbReference>
<evidence type="ECO:0008006" key="3">
    <source>
        <dbReference type="Google" id="ProtNLM"/>
    </source>
</evidence>
<sequence>MKWFRSNIKHGARFALFALAVQFALSFGHFHAVSAQTSPASQIGPAPVSLYPTGSRLAADPAGESARQQSPSNPDSDQQPADPCAICAVIALANTVLFATPPVLLLPQAVELLRRVTDAEFVHLNSASVAFQPRAPPLS</sequence>
<feature type="region of interest" description="Disordered" evidence="1">
    <location>
        <begin position="37"/>
        <end position="80"/>
    </location>
</feature>
<feature type="compositionally biased region" description="Low complexity" evidence="1">
    <location>
        <begin position="68"/>
        <end position="80"/>
    </location>
</feature>
<evidence type="ECO:0000256" key="1">
    <source>
        <dbReference type="SAM" id="MobiDB-lite"/>
    </source>
</evidence>
<evidence type="ECO:0000313" key="2">
    <source>
        <dbReference type="EMBL" id="OIQ62997.1"/>
    </source>
</evidence>
<reference evidence="2" key="1">
    <citation type="submission" date="2016-10" db="EMBL/GenBank/DDBJ databases">
        <title>Sequence of Gallionella enrichment culture.</title>
        <authorList>
            <person name="Poehlein A."/>
            <person name="Muehling M."/>
            <person name="Daniel R."/>
        </authorList>
    </citation>
    <scope>NUCLEOTIDE SEQUENCE</scope>
</reference>
<dbReference type="AlphaFoldDB" id="A0A1J5PHG3"/>
<proteinExistence type="predicted"/>
<gene>
    <name evidence="2" type="ORF">GALL_554670</name>
</gene>
<protein>
    <recommendedName>
        <fullName evidence="3">DUF2946 domain-containing protein</fullName>
    </recommendedName>
</protein>